<feature type="non-terminal residue" evidence="2">
    <location>
        <position position="255"/>
    </location>
</feature>
<organism evidence="2 3">
    <name type="scientific">Streblomastix strix</name>
    <dbReference type="NCBI Taxonomy" id="222440"/>
    <lineage>
        <taxon>Eukaryota</taxon>
        <taxon>Metamonada</taxon>
        <taxon>Preaxostyla</taxon>
        <taxon>Oxymonadida</taxon>
        <taxon>Streblomastigidae</taxon>
        <taxon>Streblomastix</taxon>
    </lineage>
</organism>
<gene>
    <name evidence="2" type="ORF">EZS28_051419</name>
</gene>
<comment type="caution">
    <text evidence="2">The sequence shown here is derived from an EMBL/GenBank/DDBJ whole genome shotgun (WGS) entry which is preliminary data.</text>
</comment>
<dbReference type="AlphaFoldDB" id="A0A5J4T3X7"/>
<reference evidence="2 3" key="1">
    <citation type="submission" date="2019-03" db="EMBL/GenBank/DDBJ databases">
        <title>Single cell metagenomics reveals metabolic interactions within the superorganism composed of flagellate Streblomastix strix and complex community of Bacteroidetes bacteria on its surface.</title>
        <authorList>
            <person name="Treitli S.C."/>
            <person name="Kolisko M."/>
            <person name="Husnik F."/>
            <person name="Keeling P."/>
            <person name="Hampl V."/>
        </authorList>
    </citation>
    <scope>NUCLEOTIDE SEQUENCE [LARGE SCALE GENOMIC DNA]</scope>
    <source>
        <strain evidence="2">ST1C</strain>
    </source>
</reference>
<accession>A0A5J4T3X7</accession>
<sequence>MELQTVPKQKNPGQSVQLALESKAQQTQTIGRADSFCNIDVGCSRSRLGSSFSEHQLGTNGCEQIDLGMASLKQQLTRDGSSPNGYQELQTDNNRTEHRVSNATNRQSNCRVRAEEVENLNHLSSPSTHDLSDIGLTKDTIGRNSHSRDLWSQGGFTQQTLQEMGLLNQRVDLPLDNELPTVHTTTRSLRQQNKQKMFLILLNISGPTRRRKARNIYGELDKSKSPPAPSNRTYPQSPQKTQEITVNCSLLPTQL</sequence>
<dbReference type="Proteomes" id="UP000324800">
    <property type="component" value="Unassembled WGS sequence"/>
</dbReference>
<proteinExistence type="predicted"/>
<feature type="compositionally biased region" description="Polar residues" evidence="1">
    <location>
        <begin position="230"/>
        <end position="255"/>
    </location>
</feature>
<evidence type="ECO:0000313" key="3">
    <source>
        <dbReference type="Proteomes" id="UP000324800"/>
    </source>
</evidence>
<protein>
    <submittedName>
        <fullName evidence="2">Uncharacterized protein</fullName>
    </submittedName>
</protein>
<dbReference type="EMBL" id="SNRW01038852">
    <property type="protein sequence ID" value="KAA6353054.1"/>
    <property type="molecule type" value="Genomic_DNA"/>
</dbReference>
<name>A0A5J4T3X7_9EUKA</name>
<evidence type="ECO:0000313" key="2">
    <source>
        <dbReference type="EMBL" id="KAA6353054.1"/>
    </source>
</evidence>
<evidence type="ECO:0000256" key="1">
    <source>
        <dbReference type="SAM" id="MobiDB-lite"/>
    </source>
</evidence>
<feature type="region of interest" description="Disordered" evidence="1">
    <location>
        <begin position="217"/>
        <end position="255"/>
    </location>
</feature>